<dbReference type="Gene3D" id="2.160.20.70">
    <property type="match status" value="1"/>
</dbReference>
<sequence length="221" mass="24170">MHNTVVIKGNKSGLTVFLDPAPPFEQLLSDVAEKFRESARFWGSVQMALTLEGRSMTPAEEFAVVNAITENSQIEILCLLDRDLNRSLRCEKALNEKLMELNSRTGNFYRGTLRAGENLEAEASIVVIGDVEQGARVTARGNVIVLGECRGLVHAGAAGDREAVIVALDMAPTQLRVASVQHRFGEKPRRLGKGPMIAGVEDGRIAVKPLKKSFLSRINFI</sequence>
<feature type="domain" description="Septum formation inhibitor MinC C-terminal" evidence="7">
    <location>
        <begin position="109"/>
        <end position="207"/>
    </location>
</feature>
<keyword evidence="3 6" id="KW-0717">Septation</keyword>
<accession>A0A9D2AWR0</accession>
<dbReference type="Gene3D" id="3.30.160.540">
    <property type="match status" value="1"/>
</dbReference>
<reference evidence="9" key="1">
    <citation type="journal article" date="2021" name="PeerJ">
        <title>Extensive microbial diversity within the chicken gut microbiome revealed by metagenomics and culture.</title>
        <authorList>
            <person name="Gilroy R."/>
            <person name="Ravi A."/>
            <person name="Getino M."/>
            <person name="Pursley I."/>
            <person name="Horton D.L."/>
            <person name="Alikhan N.F."/>
            <person name="Baker D."/>
            <person name="Gharbi K."/>
            <person name="Hall N."/>
            <person name="Watson M."/>
            <person name="Adriaenssens E.M."/>
            <person name="Foster-Nyarko E."/>
            <person name="Jarju S."/>
            <person name="Secka A."/>
            <person name="Antonio M."/>
            <person name="Oren A."/>
            <person name="Chaudhuri R.R."/>
            <person name="La Ragione R."/>
            <person name="Hildebrand F."/>
            <person name="Pallen M.J."/>
        </authorList>
    </citation>
    <scope>NUCLEOTIDE SEQUENCE</scope>
    <source>
        <strain evidence="9">ChiGjej4B4-12881</strain>
    </source>
</reference>
<name>A0A9D2AWR0_9FIRM</name>
<evidence type="ECO:0000313" key="10">
    <source>
        <dbReference type="Proteomes" id="UP000886780"/>
    </source>
</evidence>
<evidence type="ECO:0000256" key="2">
    <source>
        <dbReference type="ARBA" id="ARBA00022618"/>
    </source>
</evidence>
<dbReference type="GO" id="GO:0000917">
    <property type="term" value="P:division septum assembly"/>
    <property type="evidence" value="ECO:0007669"/>
    <property type="project" value="UniProtKB-KW"/>
</dbReference>
<gene>
    <name evidence="6" type="primary">minC</name>
    <name evidence="9" type="ORF">IAA28_08150</name>
</gene>
<keyword evidence="2 6" id="KW-0132">Cell division</keyword>
<dbReference type="AlphaFoldDB" id="A0A9D2AWR0"/>
<evidence type="ECO:0000313" key="9">
    <source>
        <dbReference type="EMBL" id="HIX52763.1"/>
    </source>
</evidence>
<protein>
    <recommendedName>
        <fullName evidence="6">Probable septum site-determining protein MinC</fullName>
    </recommendedName>
</protein>
<dbReference type="InterPro" id="IPR005526">
    <property type="entry name" value="Septum_form_inhib_MinC_C"/>
</dbReference>
<evidence type="ECO:0000256" key="4">
    <source>
        <dbReference type="ARBA" id="ARBA00023306"/>
    </source>
</evidence>
<evidence type="ECO:0000259" key="7">
    <source>
        <dbReference type="Pfam" id="PF03775"/>
    </source>
</evidence>
<dbReference type="InterPro" id="IPR016098">
    <property type="entry name" value="CAP/MinC_C"/>
</dbReference>
<dbReference type="HAMAP" id="MF_00267">
    <property type="entry name" value="MinC"/>
    <property type="match status" value="1"/>
</dbReference>
<dbReference type="InterPro" id="IPR036145">
    <property type="entry name" value="MinC_C_sf"/>
</dbReference>
<dbReference type="SUPFAM" id="SSF63848">
    <property type="entry name" value="Cell-division inhibitor MinC, C-terminal domain"/>
    <property type="match status" value="1"/>
</dbReference>
<comment type="subunit">
    <text evidence="5 6">Interacts with MinD and FtsZ.</text>
</comment>
<dbReference type="PANTHER" id="PTHR34108">
    <property type="entry name" value="SEPTUM SITE-DETERMINING PROTEIN MINC"/>
    <property type="match status" value="1"/>
</dbReference>
<dbReference type="InterPro" id="IPR055219">
    <property type="entry name" value="MinC_N_1"/>
</dbReference>
<dbReference type="InterPro" id="IPR013033">
    <property type="entry name" value="MinC"/>
</dbReference>
<dbReference type="Proteomes" id="UP000886780">
    <property type="component" value="Unassembled WGS sequence"/>
</dbReference>
<dbReference type="EMBL" id="DXEU01000147">
    <property type="protein sequence ID" value="HIX52763.1"/>
    <property type="molecule type" value="Genomic_DNA"/>
</dbReference>
<proteinExistence type="inferred from homology"/>
<keyword evidence="4 6" id="KW-0131">Cell cycle</keyword>
<evidence type="ECO:0000256" key="3">
    <source>
        <dbReference type="ARBA" id="ARBA00023210"/>
    </source>
</evidence>
<evidence type="ECO:0000259" key="8">
    <source>
        <dbReference type="Pfam" id="PF22642"/>
    </source>
</evidence>
<dbReference type="GO" id="GO:0000902">
    <property type="term" value="P:cell morphogenesis"/>
    <property type="evidence" value="ECO:0007669"/>
    <property type="project" value="InterPro"/>
</dbReference>
<dbReference type="Pfam" id="PF22642">
    <property type="entry name" value="MinC_N_1"/>
    <property type="match status" value="1"/>
</dbReference>
<reference evidence="9" key="2">
    <citation type="submission" date="2021-04" db="EMBL/GenBank/DDBJ databases">
        <authorList>
            <person name="Gilroy R."/>
        </authorList>
    </citation>
    <scope>NUCLEOTIDE SEQUENCE</scope>
    <source>
        <strain evidence="9">ChiGjej4B4-12881</strain>
    </source>
</reference>
<comment type="function">
    <text evidence="6">Cell division inhibitor that blocks the formation of polar Z ring septums. Rapidly oscillates between the poles of the cell to destabilize FtsZ filaments that have formed before they mature into polar Z rings. Prevents FtsZ polymerization.</text>
</comment>
<dbReference type="PANTHER" id="PTHR34108:SF1">
    <property type="entry name" value="SEPTUM SITE-DETERMINING PROTEIN MINC"/>
    <property type="match status" value="1"/>
</dbReference>
<evidence type="ECO:0000256" key="6">
    <source>
        <dbReference type="HAMAP-Rule" id="MF_00267"/>
    </source>
</evidence>
<feature type="domain" description="Septum site-determining protein MinC N-terminal" evidence="8">
    <location>
        <begin position="5"/>
        <end position="76"/>
    </location>
</feature>
<dbReference type="GO" id="GO:1901891">
    <property type="term" value="P:regulation of cell septum assembly"/>
    <property type="evidence" value="ECO:0007669"/>
    <property type="project" value="InterPro"/>
</dbReference>
<organism evidence="9 10">
    <name type="scientific">Candidatus Lachnoclostridium stercoripullorum</name>
    <dbReference type="NCBI Taxonomy" id="2838635"/>
    <lineage>
        <taxon>Bacteria</taxon>
        <taxon>Bacillati</taxon>
        <taxon>Bacillota</taxon>
        <taxon>Clostridia</taxon>
        <taxon>Lachnospirales</taxon>
        <taxon>Lachnospiraceae</taxon>
    </lineage>
</organism>
<evidence type="ECO:0000256" key="5">
    <source>
        <dbReference type="ARBA" id="ARBA00046874"/>
    </source>
</evidence>
<dbReference type="Pfam" id="PF03775">
    <property type="entry name" value="MinC_C"/>
    <property type="match status" value="1"/>
</dbReference>
<comment type="similarity">
    <text evidence="1 6">Belongs to the MinC family.</text>
</comment>
<comment type="caution">
    <text evidence="9">The sequence shown here is derived from an EMBL/GenBank/DDBJ whole genome shotgun (WGS) entry which is preliminary data.</text>
</comment>
<evidence type="ECO:0000256" key="1">
    <source>
        <dbReference type="ARBA" id="ARBA00006291"/>
    </source>
</evidence>